<dbReference type="GO" id="GO:0046872">
    <property type="term" value="F:metal ion binding"/>
    <property type="evidence" value="ECO:0007669"/>
    <property type="project" value="UniProtKB-KW"/>
</dbReference>
<evidence type="ECO:0000256" key="2">
    <source>
        <dbReference type="ARBA" id="ARBA00016549"/>
    </source>
</evidence>
<keyword evidence="5" id="KW-0479">Metal-binding</keyword>
<dbReference type="EMBL" id="SJFN01000007">
    <property type="protein sequence ID" value="TBW39476.1"/>
    <property type="molecule type" value="Genomic_DNA"/>
</dbReference>
<dbReference type="InterPro" id="IPR036704">
    <property type="entry name" value="RraA/RraA-like_sf"/>
</dbReference>
<evidence type="ECO:0000256" key="3">
    <source>
        <dbReference type="ARBA" id="ARBA00029596"/>
    </source>
</evidence>
<dbReference type="AlphaFoldDB" id="A0A4Q9VUV4"/>
<keyword evidence="5" id="KW-0460">Magnesium</keyword>
<evidence type="ECO:0000256" key="4">
    <source>
        <dbReference type="ARBA" id="ARBA00030169"/>
    </source>
</evidence>
<feature type="binding site" evidence="5">
    <location>
        <begin position="97"/>
        <end position="100"/>
    </location>
    <ligand>
        <name>substrate</name>
    </ligand>
</feature>
<feature type="binding site" evidence="5">
    <location>
        <position position="119"/>
    </location>
    <ligand>
        <name>substrate</name>
    </ligand>
</feature>
<dbReference type="Pfam" id="PF03737">
    <property type="entry name" value="RraA-like"/>
    <property type="match status" value="1"/>
</dbReference>
<dbReference type="PANTHER" id="PTHR33254:SF4">
    <property type="entry name" value="4-HYDROXY-4-METHYL-2-OXOGLUTARATE ALDOLASE 3-RELATED"/>
    <property type="match status" value="1"/>
</dbReference>
<dbReference type="OrthoDB" id="9805307at2"/>
<accession>A0A4Q9VUV4</accession>
<comment type="cofactor">
    <cofactor evidence="5">
        <name>Mg(2+)</name>
        <dbReference type="ChEBI" id="CHEBI:18420"/>
    </cofactor>
</comment>
<evidence type="ECO:0000313" key="6">
    <source>
        <dbReference type="EMBL" id="TBW39476.1"/>
    </source>
</evidence>
<dbReference type="SUPFAM" id="SSF89562">
    <property type="entry name" value="RraA-like"/>
    <property type="match status" value="1"/>
</dbReference>
<dbReference type="PANTHER" id="PTHR33254">
    <property type="entry name" value="4-HYDROXY-4-METHYL-2-OXOGLUTARATE ALDOLASE 3-RELATED"/>
    <property type="match status" value="1"/>
</dbReference>
<comment type="caution">
    <text evidence="6">The sequence shown here is derived from an EMBL/GenBank/DDBJ whole genome shotgun (WGS) entry which is preliminary data.</text>
</comment>
<dbReference type="CDD" id="cd16841">
    <property type="entry name" value="RraA_family"/>
    <property type="match status" value="1"/>
</dbReference>
<gene>
    <name evidence="6" type="ORF">EYW49_06285</name>
</gene>
<protein>
    <recommendedName>
        <fullName evidence="2">Putative 4-hydroxy-4-methyl-2-oxoglutarate aldolase</fullName>
    </recommendedName>
    <alternativeName>
        <fullName evidence="3">Regulator of ribonuclease activity homolog</fullName>
    </alternativeName>
    <alternativeName>
        <fullName evidence="4">RraA-like protein</fullName>
    </alternativeName>
</protein>
<organism evidence="6 7">
    <name type="scientific">Siculibacillus lacustris</name>
    <dbReference type="NCBI Taxonomy" id="1549641"/>
    <lineage>
        <taxon>Bacteria</taxon>
        <taxon>Pseudomonadati</taxon>
        <taxon>Pseudomonadota</taxon>
        <taxon>Alphaproteobacteria</taxon>
        <taxon>Hyphomicrobiales</taxon>
        <taxon>Ancalomicrobiaceae</taxon>
        <taxon>Siculibacillus</taxon>
    </lineage>
</organism>
<proteinExistence type="predicted"/>
<feature type="binding site" evidence="5">
    <location>
        <position position="120"/>
    </location>
    <ligand>
        <name>Mg(2+)</name>
        <dbReference type="ChEBI" id="CHEBI:18420"/>
    </ligand>
</feature>
<sequence>MTDVGFRIFTRVPRPAPDLIAAFADLAAADVGDVMRTFNVMEAGLVAIVPGRFVGPALTVRVRAGDNLMIHKALDLAQPGDVVVIDGQGDLDNALIGENLALWAHHRGVAGLVIDGGVRDIEQLRSIGLPIRARGVTPAGSFKTGGGEVNVPIACARVVVMPGDVVIGDADGVAVVPQRDIAGVLAGVAAKLATESAAKTGIAAGNWVRPTTTDDAVRGMGCAIHDTGYES</sequence>
<dbReference type="Gene3D" id="3.50.30.40">
    <property type="entry name" value="Ribonuclease E inhibitor RraA/RraA-like"/>
    <property type="match status" value="1"/>
</dbReference>
<dbReference type="RefSeq" id="WP_131307330.1">
    <property type="nucleotide sequence ID" value="NZ_SJFN01000007.1"/>
</dbReference>
<evidence type="ECO:0000313" key="7">
    <source>
        <dbReference type="Proteomes" id="UP000292781"/>
    </source>
</evidence>
<evidence type="ECO:0000256" key="5">
    <source>
        <dbReference type="PIRSR" id="PIRSR605493-1"/>
    </source>
</evidence>
<evidence type="ECO:0000256" key="1">
    <source>
        <dbReference type="ARBA" id="ARBA00001968"/>
    </source>
</evidence>
<keyword evidence="7" id="KW-1185">Reference proteome</keyword>
<dbReference type="InterPro" id="IPR005493">
    <property type="entry name" value="RraA/RraA-like"/>
</dbReference>
<reference evidence="6 7" key="1">
    <citation type="submission" date="2019-02" db="EMBL/GenBank/DDBJ databases">
        <title>Siculibacillus lacustris gen. nov., sp. nov., a new rosette-forming bacterium isolated from a freshwater crater lake (Lake St. Ana, Romania).</title>
        <authorList>
            <person name="Felfoldi T."/>
            <person name="Marton Z."/>
            <person name="Szabo A."/>
            <person name="Mentes A."/>
            <person name="Boka K."/>
            <person name="Marialigeti K."/>
            <person name="Mathe I."/>
            <person name="Koncz M."/>
            <person name="Schumann P."/>
            <person name="Toth E."/>
        </authorList>
    </citation>
    <scope>NUCLEOTIDE SEQUENCE [LARGE SCALE GENOMIC DNA]</scope>
    <source>
        <strain evidence="6 7">SA-279</strain>
    </source>
</reference>
<comment type="cofactor">
    <cofactor evidence="1">
        <name>a divalent metal cation</name>
        <dbReference type="ChEBI" id="CHEBI:60240"/>
    </cofactor>
</comment>
<dbReference type="Proteomes" id="UP000292781">
    <property type="component" value="Unassembled WGS sequence"/>
</dbReference>
<name>A0A4Q9VUV4_9HYPH</name>